<gene>
    <name evidence="1" type="ORF">BD310DRAFT_921597</name>
</gene>
<reference evidence="1 2" key="1">
    <citation type="submission" date="2019-01" db="EMBL/GenBank/DDBJ databases">
        <title>Draft genome sequences of three monokaryotic isolates of the white-rot basidiomycete fungus Dichomitus squalens.</title>
        <authorList>
            <consortium name="DOE Joint Genome Institute"/>
            <person name="Lopez S.C."/>
            <person name="Andreopoulos B."/>
            <person name="Pangilinan J."/>
            <person name="Lipzen A."/>
            <person name="Riley R."/>
            <person name="Ahrendt S."/>
            <person name="Ng V."/>
            <person name="Barry K."/>
            <person name="Daum C."/>
            <person name="Grigoriev I.V."/>
            <person name="Hilden K.S."/>
            <person name="Makela M.R."/>
            <person name="de Vries R.P."/>
        </authorList>
    </citation>
    <scope>NUCLEOTIDE SEQUENCE [LARGE SCALE GENOMIC DNA]</scope>
    <source>
        <strain evidence="1 2">CBS 464.89</strain>
    </source>
</reference>
<keyword evidence="2" id="KW-1185">Reference proteome</keyword>
<sequence>MTPPGTARSSAYGKQPVRPHAFAALSASLTWPALSSVRQPSELYRCLRAAVSISGKLRRLQPRIWHQDANERKGADCISRL</sequence>
<dbReference type="Proteomes" id="UP000292082">
    <property type="component" value="Unassembled WGS sequence"/>
</dbReference>
<evidence type="ECO:0000313" key="2">
    <source>
        <dbReference type="Proteomes" id="UP000292082"/>
    </source>
</evidence>
<dbReference type="EMBL" id="ML145100">
    <property type="protein sequence ID" value="TBU61150.1"/>
    <property type="molecule type" value="Genomic_DNA"/>
</dbReference>
<accession>A0A4Q9Q2B0</accession>
<organism evidence="1 2">
    <name type="scientific">Dichomitus squalens</name>
    <dbReference type="NCBI Taxonomy" id="114155"/>
    <lineage>
        <taxon>Eukaryota</taxon>
        <taxon>Fungi</taxon>
        <taxon>Dikarya</taxon>
        <taxon>Basidiomycota</taxon>
        <taxon>Agaricomycotina</taxon>
        <taxon>Agaricomycetes</taxon>
        <taxon>Polyporales</taxon>
        <taxon>Polyporaceae</taxon>
        <taxon>Dichomitus</taxon>
    </lineage>
</organism>
<proteinExistence type="predicted"/>
<protein>
    <submittedName>
        <fullName evidence="1">Uncharacterized protein</fullName>
    </submittedName>
</protein>
<name>A0A4Q9Q2B0_9APHY</name>
<evidence type="ECO:0000313" key="1">
    <source>
        <dbReference type="EMBL" id="TBU61150.1"/>
    </source>
</evidence>
<dbReference type="AlphaFoldDB" id="A0A4Q9Q2B0"/>